<proteinExistence type="predicted"/>
<gene>
    <name evidence="2" type="ORF">PIB30_010798</name>
</gene>
<reference evidence="2 3" key="1">
    <citation type="journal article" date="2023" name="Plants (Basel)">
        <title>Bridging the Gap: Combining Genomics and Transcriptomics Approaches to Understand Stylosanthes scabra, an Orphan Legume from the Brazilian Caatinga.</title>
        <authorList>
            <person name="Ferreira-Neto J.R.C."/>
            <person name="da Silva M.D."/>
            <person name="Binneck E."/>
            <person name="de Melo N.F."/>
            <person name="da Silva R.H."/>
            <person name="de Melo A.L.T.M."/>
            <person name="Pandolfi V."/>
            <person name="Bustamante F.O."/>
            <person name="Brasileiro-Vidal A.C."/>
            <person name="Benko-Iseppon A.M."/>
        </authorList>
    </citation>
    <scope>NUCLEOTIDE SEQUENCE [LARGE SCALE GENOMIC DNA]</scope>
    <source>
        <tissue evidence="2">Leaves</tissue>
    </source>
</reference>
<evidence type="ECO:0000313" key="3">
    <source>
        <dbReference type="Proteomes" id="UP001341840"/>
    </source>
</evidence>
<feature type="non-terminal residue" evidence="2">
    <location>
        <position position="107"/>
    </location>
</feature>
<keyword evidence="1" id="KW-0812">Transmembrane</keyword>
<comment type="caution">
    <text evidence="2">The sequence shown here is derived from an EMBL/GenBank/DDBJ whole genome shotgun (WGS) entry which is preliminary data.</text>
</comment>
<evidence type="ECO:0000313" key="2">
    <source>
        <dbReference type="EMBL" id="MED6107077.1"/>
    </source>
</evidence>
<accession>A0ABU6Q5G5</accession>
<evidence type="ECO:0000256" key="1">
    <source>
        <dbReference type="SAM" id="Phobius"/>
    </source>
</evidence>
<dbReference type="EMBL" id="JASCZI010000026">
    <property type="protein sequence ID" value="MED6107077.1"/>
    <property type="molecule type" value="Genomic_DNA"/>
</dbReference>
<organism evidence="2 3">
    <name type="scientific">Stylosanthes scabra</name>
    <dbReference type="NCBI Taxonomy" id="79078"/>
    <lineage>
        <taxon>Eukaryota</taxon>
        <taxon>Viridiplantae</taxon>
        <taxon>Streptophyta</taxon>
        <taxon>Embryophyta</taxon>
        <taxon>Tracheophyta</taxon>
        <taxon>Spermatophyta</taxon>
        <taxon>Magnoliopsida</taxon>
        <taxon>eudicotyledons</taxon>
        <taxon>Gunneridae</taxon>
        <taxon>Pentapetalae</taxon>
        <taxon>rosids</taxon>
        <taxon>fabids</taxon>
        <taxon>Fabales</taxon>
        <taxon>Fabaceae</taxon>
        <taxon>Papilionoideae</taxon>
        <taxon>50 kb inversion clade</taxon>
        <taxon>dalbergioids sensu lato</taxon>
        <taxon>Dalbergieae</taxon>
        <taxon>Pterocarpus clade</taxon>
        <taxon>Stylosanthes</taxon>
    </lineage>
</organism>
<keyword evidence="1" id="KW-0472">Membrane</keyword>
<keyword evidence="3" id="KW-1185">Reference proteome</keyword>
<sequence>MIEDIEDTLVVHNNNNKDYVDMKSCIKKSPLTYGMVVLFITAVCGMYICSINLEHPARVIIRPNTKLLELSSKVNNNNNYSSSSCYPYGVEEWELPYLHFPQPKTYN</sequence>
<feature type="transmembrane region" description="Helical" evidence="1">
    <location>
        <begin position="31"/>
        <end position="53"/>
    </location>
</feature>
<keyword evidence="1" id="KW-1133">Transmembrane helix</keyword>
<name>A0ABU6Q5G5_9FABA</name>
<dbReference type="Proteomes" id="UP001341840">
    <property type="component" value="Unassembled WGS sequence"/>
</dbReference>
<protein>
    <submittedName>
        <fullName evidence="2">Uncharacterized protein</fullName>
    </submittedName>
</protein>